<evidence type="ECO:0000313" key="2">
    <source>
        <dbReference type="EMBL" id="MYL17991.1"/>
    </source>
</evidence>
<sequence length="353" mass="40064">MVAPQYFFSTLAQASAAIVGFVIAVAAALYSLERQRVERRTDEYREALTEFRNRYGFALMALDSLLEGEGGDTTKEMTDDLSLDNGELEELVREEYNEKPATSLYMAHVRRILGIFNRIAPANDSILSPDELAALQQSIHWMYIQFYNISGEPNLVIKELVGEVTDKPYSDFDESADITLFDDTNGETAYRPSHLQEWFKERRVVESELLRPTPEEEDVLNVRGEYTTGDNFWSVKVLAEYLHNDFQKLRREPAGTAIDYESGIRPVLKISTYLILVGVILPTMFLFSVPVTVPTWLIFVAQVLLLAGTLTLALTLIEFILRSAEPRNQMADDEHLSEFSSTVLDILPNLPFE</sequence>
<gene>
    <name evidence="2" type="ORF">GLW36_15230</name>
</gene>
<dbReference type="Proteomes" id="UP000460194">
    <property type="component" value="Unassembled WGS sequence"/>
</dbReference>
<feature type="transmembrane region" description="Helical" evidence="1">
    <location>
        <begin position="270"/>
        <end position="290"/>
    </location>
</feature>
<dbReference type="EMBL" id="WMEO01000039">
    <property type="protein sequence ID" value="MYL17991.1"/>
    <property type="molecule type" value="Genomic_DNA"/>
</dbReference>
<name>A0A6B1IHS8_9EURY</name>
<comment type="caution">
    <text evidence="2">The sequence shown here is derived from an EMBL/GenBank/DDBJ whole genome shotgun (WGS) entry which is preliminary data.</text>
</comment>
<feature type="transmembrane region" description="Helical" evidence="1">
    <location>
        <begin position="6"/>
        <end position="30"/>
    </location>
</feature>
<dbReference type="AlphaFoldDB" id="A0A6B1IHS8"/>
<keyword evidence="1" id="KW-0812">Transmembrane</keyword>
<dbReference type="RefSeq" id="WP_159369572.1">
    <property type="nucleotide sequence ID" value="NZ_WMEO01000039.1"/>
</dbReference>
<accession>A0A6B1IHS8</accession>
<reference evidence="2 3" key="1">
    <citation type="submission" date="2019-11" db="EMBL/GenBank/DDBJ databases">
        <title>Genome sequences of 17 halophilic strains isolated from different environments.</title>
        <authorList>
            <person name="Furrow R.E."/>
        </authorList>
    </citation>
    <scope>NUCLEOTIDE SEQUENCE [LARGE SCALE GENOMIC DNA]</scope>
    <source>
        <strain evidence="2 3">22517_05_Cabo</strain>
    </source>
</reference>
<feature type="transmembrane region" description="Helical" evidence="1">
    <location>
        <begin position="296"/>
        <end position="321"/>
    </location>
</feature>
<keyword evidence="1" id="KW-0472">Membrane</keyword>
<protein>
    <submittedName>
        <fullName evidence="2">Uncharacterized protein</fullName>
    </submittedName>
</protein>
<organism evidence="2 3">
    <name type="scientific">Halorubrum distributum</name>
    <dbReference type="NCBI Taxonomy" id="29283"/>
    <lineage>
        <taxon>Archaea</taxon>
        <taxon>Methanobacteriati</taxon>
        <taxon>Methanobacteriota</taxon>
        <taxon>Stenosarchaea group</taxon>
        <taxon>Halobacteria</taxon>
        <taxon>Halobacteriales</taxon>
        <taxon>Haloferacaceae</taxon>
        <taxon>Halorubrum</taxon>
        <taxon>Halorubrum distributum group</taxon>
    </lineage>
</organism>
<evidence type="ECO:0000256" key="1">
    <source>
        <dbReference type="SAM" id="Phobius"/>
    </source>
</evidence>
<keyword evidence="1" id="KW-1133">Transmembrane helix</keyword>
<proteinExistence type="predicted"/>
<evidence type="ECO:0000313" key="3">
    <source>
        <dbReference type="Proteomes" id="UP000460194"/>
    </source>
</evidence>